<dbReference type="EMBL" id="QWLV01000004">
    <property type="protein sequence ID" value="RHW17393.1"/>
    <property type="molecule type" value="Genomic_DNA"/>
</dbReference>
<reference evidence="2 3" key="1">
    <citation type="submission" date="2018-08" db="EMBL/GenBank/DDBJ databases">
        <title>The multiple taxonomic identification of Sphingomonas gilva.</title>
        <authorList>
            <person name="Zhu D."/>
            <person name="Zheng S."/>
        </authorList>
    </citation>
    <scope>NUCLEOTIDE SEQUENCE [LARGE SCALE GENOMIC DNA]</scope>
    <source>
        <strain evidence="2 3">ZDH117</strain>
    </source>
</reference>
<protein>
    <submittedName>
        <fullName evidence="2">CsbD family protein</fullName>
    </submittedName>
</protein>
<feature type="region of interest" description="Disordered" evidence="1">
    <location>
        <begin position="1"/>
        <end position="56"/>
    </location>
</feature>
<feature type="compositionally biased region" description="Low complexity" evidence="1">
    <location>
        <begin position="41"/>
        <end position="56"/>
    </location>
</feature>
<dbReference type="SUPFAM" id="SSF69047">
    <property type="entry name" value="Hypothetical protein YjbJ"/>
    <property type="match status" value="1"/>
</dbReference>
<keyword evidence="3" id="KW-1185">Reference proteome</keyword>
<dbReference type="InterPro" id="IPR036629">
    <property type="entry name" value="YjbJ_sf"/>
</dbReference>
<gene>
    <name evidence="2" type="ORF">D1610_10505</name>
</gene>
<evidence type="ECO:0000256" key="1">
    <source>
        <dbReference type="SAM" id="MobiDB-lite"/>
    </source>
</evidence>
<feature type="compositionally biased region" description="Basic and acidic residues" evidence="1">
    <location>
        <begin position="17"/>
        <end position="32"/>
    </location>
</feature>
<dbReference type="AlphaFoldDB" id="A0A396RSR0"/>
<evidence type="ECO:0000313" key="2">
    <source>
        <dbReference type="EMBL" id="RHW17393.1"/>
    </source>
</evidence>
<accession>A0A396RSR0</accession>
<sequence>MGELIDKVKGNFNEAVGKAKQESKNPATRDEGAAQEGKGKGQQFAGKVKGALGDDI</sequence>
<proteinExistence type="predicted"/>
<organism evidence="2 3">
    <name type="scientific">Sphingomonas gilva</name>
    <dbReference type="NCBI Taxonomy" id="2305907"/>
    <lineage>
        <taxon>Bacteria</taxon>
        <taxon>Pseudomonadati</taxon>
        <taxon>Pseudomonadota</taxon>
        <taxon>Alphaproteobacteria</taxon>
        <taxon>Sphingomonadales</taxon>
        <taxon>Sphingomonadaceae</taxon>
        <taxon>Sphingomonas</taxon>
    </lineage>
</organism>
<dbReference type="RefSeq" id="WP_118864140.1">
    <property type="nucleotide sequence ID" value="NZ_QWLV01000004.1"/>
</dbReference>
<name>A0A396RSR0_9SPHN</name>
<dbReference type="OrthoDB" id="7226109at2"/>
<evidence type="ECO:0000313" key="3">
    <source>
        <dbReference type="Proteomes" id="UP000266693"/>
    </source>
</evidence>
<dbReference type="Proteomes" id="UP000266693">
    <property type="component" value="Unassembled WGS sequence"/>
</dbReference>
<comment type="caution">
    <text evidence="2">The sequence shown here is derived from an EMBL/GenBank/DDBJ whole genome shotgun (WGS) entry which is preliminary data.</text>
</comment>